<comment type="caution">
    <text evidence="1">The sequence shown here is derived from an EMBL/GenBank/DDBJ whole genome shotgun (WGS) entry which is preliminary data.</text>
</comment>
<keyword evidence="2" id="KW-1185">Reference proteome</keyword>
<evidence type="ECO:0000313" key="1">
    <source>
        <dbReference type="EMBL" id="MXV20892.1"/>
    </source>
</evidence>
<protein>
    <submittedName>
        <fullName evidence="1">Uncharacterized protein</fullName>
    </submittedName>
</protein>
<organism evidence="1 2">
    <name type="scientific">Deinococcus xianganensis</name>
    <dbReference type="NCBI Taxonomy" id="1507289"/>
    <lineage>
        <taxon>Bacteria</taxon>
        <taxon>Thermotogati</taxon>
        <taxon>Deinococcota</taxon>
        <taxon>Deinococci</taxon>
        <taxon>Deinococcales</taxon>
        <taxon>Deinococcaceae</taxon>
        <taxon>Deinococcus</taxon>
    </lineage>
</organism>
<dbReference type="Proteomes" id="UP000430519">
    <property type="component" value="Unassembled WGS sequence"/>
</dbReference>
<dbReference type="EMBL" id="WVHK01000062">
    <property type="protein sequence ID" value="MXV20892.1"/>
    <property type="molecule type" value="Genomic_DNA"/>
</dbReference>
<proteinExistence type="predicted"/>
<accession>A0A6I4YH69</accession>
<evidence type="ECO:0000313" key="2">
    <source>
        <dbReference type="Proteomes" id="UP000430519"/>
    </source>
</evidence>
<dbReference type="AlphaFoldDB" id="A0A6I4YH69"/>
<reference evidence="1 2" key="1">
    <citation type="submission" date="2019-11" db="EMBL/GenBank/DDBJ databases">
        <title>Genome sequence of Deinococcus xianganensis Y35, AI-2 producing algicidal bacterium, isolated from lake water.</title>
        <authorList>
            <person name="Li Y."/>
        </authorList>
    </citation>
    <scope>NUCLEOTIDE SEQUENCE [LARGE SCALE GENOMIC DNA]</scope>
    <source>
        <strain evidence="1 2">Y35</strain>
    </source>
</reference>
<sequence length="322" mass="35175">MQELGPAPTVARSLRANQHVHPALSAAALLALATMLLWPVPELLSEPWRLSLNETSTSVSTLKNEGYMTTTDVTRKLMNYGVTFRRNGSVWVLSHPGWPDATLGWNDLGCTIPQVSSSHDQPRLWFTKIPRSAYIHPSEILACMSSAAWPITVTPAGIELNGTPIPASWHATRPAKLHAHQFAQAVRALPPANWAASFTTGGPLIWESPIRANETTHTVMVDTSARRVALLLRGSTEVRFWPPQDPVSNPVFTYTPLTVQSGHTVTLPDQLWTPGQPRGPFSLLNDLTAWLNAPLSSRPAILVALPDRTDAPVDLTPLPFTP</sequence>
<name>A0A6I4YH69_9DEIO</name>
<gene>
    <name evidence="1" type="ORF">GLX28_14745</name>
</gene>